<feature type="transmembrane region" description="Helical" evidence="1">
    <location>
        <begin position="24"/>
        <end position="41"/>
    </location>
</feature>
<dbReference type="EMBL" id="CAJGYM010000049">
    <property type="protein sequence ID" value="CAD6194942.1"/>
    <property type="molecule type" value="Genomic_DNA"/>
</dbReference>
<keyword evidence="1" id="KW-0472">Membrane</keyword>
<feature type="transmembrane region" description="Helical" evidence="1">
    <location>
        <begin position="124"/>
        <end position="145"/>
    </location>
</feature>
<gene>
    <name evidence="2" type="ORF">CAUJ_LOCUS10861</name>
</gene>
<comment type="caution">
    <text evidence="2">The sequence shown here is derived from an EMBL/GenBank/DDBJ whole genome shotgun (WGS) entry which is preliminary data.</text>
</comment>
<feature type="transmembrane region" description="Helical" evidence="1">
    <location>
        <begin position="47"/>
        <end position="64"/>
    </location>
</feature>
<evidence type="ECO:0000313" key="2">
    <source>
        <dbReference type="EMBL" id="CAD6194942.1"/>
    </source>
</evidence>
<accession>A0A8S1HIX0</accession>
<protein>
    <submittedName>
        <fullName evidence="2">Uncharacterized protein</fullName>
    </submittedName>
</protein>
<reference evidence="2" key="1">
    <citation type="submission" date="2020-10" db="EMBL/GenBank/DDBJ databases">
        <authorList>
            <person name="Kikuchi T."/>
        </authorList>
    </citation>
    <scope>NUCLEOTIDE SEQUENCE</scope>
    <source>
        <strain evidence="2">NKZ352</strain>
    </source>
</reference>
<keyword evidence="1" id="KW-0812">Transmembrane</keyword>
<feature type="transmembrane region" description="Helical" evidence="1">
    <location>
        <begin position="71"/>
        <end position="104"/>
    </location>
</feature>
<keyword evidence="1" id="KW-1133">Transmembrane helix</keyword>
<name>A0A8S1HIX0_9PELO</name>
<organism evidence="2 3">
    <name type="scientific">Caenorhabditis auriculariae</name>
    <dbReference type="NCBI Taxonomy" id="2777116"/>
    <lineage>
        <taxon>Eukaryota</taxon>
        <taxon>Metazoa</taxon>
        <taxon>Ecdysozoa</taxon>
        <taxon>Nematoda</taxon>
        <taxon>Chromadorea</taxon>
        <taxon>Rhabditida</taxon>
        <taxon>Rhabditina</taxon>
        <taxon>Rhabditomorpha</taxon>
        <taxon>Rhabditoidea</taxon>
        <taxon>Rhabditidae</taxon>
        <taxon>Peloderinae</taxon>
        <taxon>Caenorhabditis</taxon>
    </lineage>
</organism>
<dbReference type="Proteomes" id="UP000835052">
    <property type="component" value="Unassembled WGS sequence"/>
</dbReference>
<keyword evidence="3" id="KW-1185">Reference proteome</keyword>
<dbReference type="AlphaFoldDB" id="A0A8S1HIX0"/>
<proteinExistence type="predicted"/>
<evidence type="ECO:0000256" key="1">
    <source>
        <dbReference type="SAM" id="Phobius"/>
    </source>
</evidence>
<sequence>MANVVMVVQKPADSKWCGVYPPKIGLYVYLFVGLLLTIASFTQGYVIMPSLMVLMTLVEVYAIYRDHACLLLFFLIMNTISVVILCGFSVFAFLLLFVLTGVASVKRGDQKGDVSPFEVTGPLLVLQLLLLAMVIHQWLLTLWVYRHASNKKKFIAYTAAPAVGQVVVETA</sequence>
<evidence type="ECO:0000313" key="3">
    <source>
        <dbReference type="Proteomes" id="UP000835052"/>
    </source>
</evidence>